<dbReference type="PROSITE" id="PS00134">
    <property type="entry name" value="TRYPSIN_HIS"/>
    <property type="match status" value="1"/>
</dbReference>
<feature type="region of interest" description="Disordered" evidence="6">
    <location>
        <begin position="369"/>
        <end position="412"/>
    </location>
</feature>
<dbReference type="PANTHER" id="PTHR24276">
    <property type="entry name" value="POLYSERASE-RELATED"/>
    <property type="match status" value="1"/>
</dbReference>
<feature type="compositionally biased region" description="Polar residues" evidence="6">
    <location>
        <begin position="27"/>
        <end position="36"/>
    </location>
</feature>
<evidence type="ECO:0000256" key="7">
    <source>
        <dbReference type="SAM" id="SignalP"/>
    </source>
</evidence>
<accession>K0SQW2</accession>
<dbReference type="InterPro" id="IPR001254">
    <property type="entry name" value="Trypsin_dom"/>
</dbReference>
<feature type="signal peptide" evidence="7">
    <location>
        <begin position="1"/>
        <end position="21"/>
    </location>
</feature>
<feature type="domain" description="Peptidase S1" evidence="8">
    <location>
        <begin position="127"/>
        <end position="358"/>
    </location>
</feature>
<dbReference type="InterPro" id="IPR050430">
    <property type="entry name" value="Peptidase_S1"/>
</dbReference>
<evidence type="ECO:0000256" key="4">
    <source>
        <dbReference type="ARBA" id="ARBA00023157"/>
    </source>
</evidence>
<dbReference type="FunFam" id="2.40.10.10:FF:000002">
    <property type="entry name" value="Transmembrane protease serine"/>
    <property type="match status" value="1"/>
</dbReference>
<dbReference type="InterPro" id="IPR009003">
    <property type="entry name" value="Peptidase_S1_PA"/>
</dbReference>
<keyword evidence="5" id="KW-0645">Protease</keyword>
<dbReference type="InterPro" id="IPR033116">
    <property type="entry name" value="TRYPSIN_SER"/>
</dbReference>
<gene>
    <name evidence="9" type="ORF">THAOC_11564</name>
</gene>
<dbReference type="Pfam" id="PF10659">
    <property type="entry name" value="Trypan_glycop_C"/>
    <property type="match status" value="2"/>
</dbReference>
<dbReference type="CDD" id="cd00190">
    <property type="entry name" value="Tryp_SPc"/>
    <property type="match status" value="1"/>
</dbReference>
<feature type="chain" id="PRO_5003840224" description="Peptidase S1 domain-containing protein" evidence="7">
    <location>
        <begin position="22"/>
        <end position="583"/>
    </location>
</feature>
<dbReference type="EMBL" id="AGNL01013178">
    <property type="protein sequence ID" value="EJK67409.1"/>
    <property type="molecule type" value="Genomic_DNA"/>
</dbReference>
<dbReference type="FunFam" id="2.40.10.10:FF:000005">
    <property type="entry name" value="Serine protease 37"/>
    <property type="match status" value="1"/>
</dbReference>
<dbReference type="PANTHER" id="PTHR24276:SF91">
    <property type="entry name" value="AT26814P-RELATED"/>
    <property type="match status" value="1"/>
</dbReference>
<evidence type="ECO:0000313" key="9">
    <source>
        <dbReference type="EMBL" id="EJK67409.1"/>
    </source>
</evidence>
<dbReference type="SMART" id="SM00020">
    <property type="entry name" value="Tryp_SPc"/>
    <property type="match status" value="1"/>
</dbReference>
<keyword evidence="10" id="KW-1185">Reference proteome</keyword>
<evidence type="ECO:0000256" key="6">
    <source>
        <dbReference type="SAM" id="MobiDB-lite"/>
    </source>
</evidence>
<dbReference type="GO" id="GO:0006508">
    <property type="term" value="P:proteolysis"/>
    <property type="evidence" value="ECO:0007669"/>
    <property type="project" value="UniProtKB-KW"/>
</dbReference>
<keyword evidence="7" id="KW-0732">Signal</keyword>
<dbReference type="InterPro" id="IPR018114">
    <property type="entry name" value="TRYPSIN_HIS"/>
</dbReference>
<comment type="similarity">
    <text evidence="2">Belongs to the peptidase S1 family.</text>
</comment>
<protein>
    <recommendedName>
        <fullName evidence="8">Peptidase S1 domain-containing protein</fullName>
    </recommendedName>
</protein>
<dbReference type="Proteomes" id="UP000266841">
    <property type="component" value="Unassembled WGS sequence"/>
</dbReference>
<name>K0SQW2_THAOC</name>
<dbReference type="InterPro" id="IPR001314">
    <property type="entry name" value="Peptidase_S1A"/>
</dbReference>
<feature type="region of interest" description="Disordered" evidence="6">
    <location>
        <begin position="23"/>
        <end position="87"/>
    </location>
</feature>
<proteinExistence type="inferred from homology"/>
<dbReference type="Gene3D" id="2.40.10.10">
    <property type="entry name" value="Trypsin-like serine proteases"/>
    <property type="match status" value="1"/>
</dbReference>
<reference evidence="9 10" key="1">
    <citation type="journal article" date="2012" name="Genome Biol.">
        <title>Genome and low-iron response of an oceanic diatom adapted to chronic iron limitation.</title>
        <authorList>
            <person name="Lommer M."/>
            <person name="Specht M."/>
            <person name="Roy A.S."/>
            <person name="Kraemer L."/>
            <person name="Andreson R."/>
            <person name="Gutowska M.A."/>
            <person name="Wolf J."/>
            <person name="Bergner S.V."/>
            <person name="Schilhabel M.B."/>
            <person name="Klostermeier U.C."/>
            <person name="Beiko R.G."/>
            <person name="Rosenstiel P."/>
            <person name="Hippler M."/>
            <person name="Laroche J."/>
        </authorList>
    </citation>
    <scope>NUCLEOTIDE SEQUENCE [LARGE SCALE GENOMIC DNA]</scope>
    <source>
        <strain evidence="9 10">CCMP1005</strain>
    </source>
</reference>
<evidence type="ECO:0000256" key="5">
    <source>
        <dbReference type="RuleBase" id="RU363034"/>
    </source>
</evidence>
<dbReference type="GO" id="GO:0004252">
    <property type="term" value="F:serine-type endopeptidase activity"/>
    <property type="evidence" value="ECO:0007669"/>
    <property type="project" value="InterPro"/>
</dbReference>
<dbReference type="InterPro" id="IPR019609">
    <property type="entry name" value="Variant_surf_glycoprt_trypan_C"/>
</dbReference>
<comment type="caution">
    <text evidence="9">The sequence shown here is derived from an EMBL/GenBank/DDBJ whole genome shotgun (WGS) entry which is preliminary data.</text>
</comment>
<feature type="region of interest" description="Disordered" evidence="6">
    <location>
        <begin position="512"/>
        <end position="552"/>
    </location>
</feature>
<keyword evidence="5" id="KW-0378">Hydrolase</keyword>
<keyword evidence="3" id="KW-0843">Virulence</keyword>
<sequence length="583" mass="62770">TMASSKCLLLIVLLALTAANAQRLRGSESTGQTTRGLQLEGEDSADPHRLKSHDHITRVRTRPKTQKRAAKLTNKQKKARNQAKAIDSSITDSISGRTQAEHVRTQKNEEDAYLVGGKHADKMAPRIINGSEAPKGKYSFVVSLQDNIGHFCGGSLIARDYVLSAAHCNGGRYDVVVGRHDLDKRDGQSIGVDKEIMHPKYNSRTTDNDYMLLRLRSPADNQYDLITPNSSGSKPSVGSSVDVMGWGDIDIRDNVNTLSDVLMTVDVKVMSNRECDDSEGYIDGSKDDYNGQITNNMLCANDVANREDSCQGDSGGPLTQGDSLVGVVSWGVGCATKDFPGVYARVSSAYDWIEDEVCRNSKYKPGWCGGSSSSANAPSEDGPSTGAIISGDSDPGGSGCPKHKKKSDCQEDGCQWDKRDKVCTSGGGIFGNGGNPGGSSSSSQQCKDIGNKNKCKRQQGCSWSGGECSDLSLGLDVSDGGSGGGGSDVCSENRTKKQCKADGCEWNYNQKKCKKGGSSSASSKPPSTANISSGGGGKCNYSKKSACNSDRDCEWKGGRCKVWEPKFNWDDDFWYDDWWRRRD</sequence>
<comment type="function">
    <text evidence="1">VSG forms a coat on the surface of the parasite. The trypanosome evades the immune response of the host by expressing a series of antigenically distinct VSGs from an estimated 1000 VSG genes.</text>
</comment>
<organism evidence="9 10">
    <name type="scientific">Thalassiosira oceanica</name>
    <name type="common">Marine diatom</name>
    <dbReference type="NCBI Taxonomy" id="159749"/>
    <lineage>
        <taxon>Eukaryota</taxon>
        <taxon>Sar</taxon>
        <taxon>Stramenopiles</taxon>
        <taxon>Ochrophyta</taxon>
        <taxon>Bacillariophyta</taxon>
        <taxon>Coscinodiscophyceae</taxon>
        <taxon>Thalassiosirophycidae</taxon>
        <taxon>Thalassiosirales</taxon>
        <taxon>Thalassiosiraceae</taxon>
        <taxon>Thalassiosira</taxon>
    </lineage>
</organism>
<evidence type="ECO:0000313" key="10">
    <source>
        <dbReference type="Proteomes" id="UP000266841"/>
    </source>
</evidence>
<dbReference type="eggNOG" id="KOG3627">
    <property type="taxonomic scope" value="Eukaryota"/>
</dbReference>
<keyword evidence="4" id="KW-1015">Disulfide bond</keyword>
<dbReference type="InterPro" id="IPR043504">
    <property type="entry name" value="Peptidase_S1_PA_chymotrypsin"/>
</dbReference>
<feature type="compositionally biased region" description="Basic and acidic residues" evidence="6">
    <location>
        <begin position="45"/>
        <end position="57"/>
    </location>
</feature>
<dbReference type="Pfam" id="PF00089">
    <property type="entry name" value="Trypsin"/>
    <property type="match status" value="1"/>
</dbReference>
<evidence type="ECO:0000256" key="3">
    <source>
        <dbReference type="ARBA" id="ARBA00023026"/>
    </source>
</evidence>
<feature type="non-terminal residue" evidence="9">
    <location>
        <position position="1"/>
    </location>
</feature>
<dbReference type="PRINTS" id="PR00722">
    <property type="entry name" value="CHYMOTRYPSIN"/>
</dbReference>
<dbReference type="OrthoDB" id="104223at2759"/>
<feature type="compositionally biased region" description="Low complexity" evidence="6">
    <location>
        <begin position="516"/>
        <end position="527"/>
    </location>
</feature>
<keyword evidence="5" id="KW-0720">Serine protease</keyword>
<evidence type="ECO:0000256" key="2">
    <source>
        <dbReference type="ARBA" id="ARBA00007664"/>
    </source>
</evidence>
<dbReference type="PROSITE" id="PS50240">
    <property type="entry name" value="TRYPSIN_DOM"/>
    <property type="match status" value="1"/>
</dbReference>
<feature type="compositionally biased region" description="Basic residues" evidence="6">
    <location>
        <begin position="58"/>
        <end position="81"/>
    </location>
</feature>
<dbReference type="PROSITE" id="PS00135">
    <property type="entry name" value="TRYPSIN_SER"/>
    <property type="match status" value="1"/>
</dbReference>
<dbReference type="SUPFAM" id="SSF50494">
    <property type="entry name" value="Trypsin-like serine proteases"/>
    <property type="match status" value="1"/>
</dbReference>
<evidence type="ECO:0000259" key="8">
    <source>
        <dbReference type="PROSITE" id="PS50240"/>
    </source>
</evidence>
<dbReference type="AlphaFoldDB" id="K0SQW2"/>
<evidence type="ECO:0000256" key="1">
    <source>
        <dbReference type="ARBA" id="ARBA00002523"/>
    </source>
</evidence>